<protein>
    <submittedName>
        <fullName evidence="1">Uncharacterized protein</fullName>
    </submittedName>
</protein>
<name>A0ABQ3YPI1_9ACTN</name>
<dbReference type="RefSeq" id="WP_203724854.1">
    <property type="nucleotide sequence ID" value="NZ_BAAATX010000023.1"/>
</dbReference>
<sequence>MSGLQSKFFRYGESAEEEVSEAEARADESFARGVFDAAGELVRKEHYRKGELKQVRYYAGGLESIIAEHARDYPGVEFAAVRTESAPEGFRWTFLARFAADGSSLGFITHLVDPAGSELMTLEYDAAGDLRVITKDWDESPDESGMLFEYGSDGQNVLVSDLEYGDSLNFEGVLQAMPDPAFYADGLALPAALAGTPIPAVRDHFPR</sequence>
<evidence type="ECO:0000313" key="1">
    <source>
        <dbReference type="EMBL" id="GID99423.1"/>
    </source>
</evidence>
<comment type="caution">
    <text evidence="1">The sequence shown here is derived from an EMBL/GenBank/DDBJ whole genome shotgun (WGS) entry which is preliminary data.</text>
</comment>
<organism evidence="1 2">
    <name type="scientific">Paractinoplanes durhamensis</name>
    <dbReference type="NCBI Taxonomy" id="113563"/>
    <lineage>
        <taxon>Bacteria</taxon>
        <taxon>Bacillati</taxon>
        <taxon>Actinomycetota</taxon>
        <taxon>Actinomycetes</taxon>
        <taxon>Micromonosporales</taxon>
        <taxon>Micromonosporaceae</taxon>
        <taxon>Paractinoplanes</taxon>
    </lineage>
</organism>
<reference evidence="1 2" key="1">
    <citation type="submission" date="2021-01" db="EMBL/GenBank/DDBJ databases">
        <title>Whole genome shotgun sequence of Actinoplanes durhamensis NBRC 14914.</title>
        <authorList>
            <person name="Komaki H."/>
            <person name="Tamura T."/>
        </authorList>
    </citation>
    <scope>NUCLEOTIDE SEQUENCE [LARGE SCALE GENOMIC DNA]</scope>
    <source>
        <strain evidence="1 2">NBRC 14914</strain>
    </source>
</reference>
<accession>A0ABQ3YPI1</accession>
<proteinExistence type="predicted"/>
<keyword evidence="2" id="KW-1185">Reference proteome</keyword>
<dbReference type="Proteomes" id="UP000637628">
    <property type="component" value="Unassembled WGS sequence"/>
</dbReference>
<dbReference type="EMBL" id="BOML01000006">
    <property type="protein sequence ID" value="GID99423.1"/>
    <property type="molecule type" value="Genomic_DNA"/>
</dbReference>
<evidence type="ECO:0000313" key="2">
    <source>
        <dbReference type="Proteomes" id="UP000637628"/>
    </source>
</evidence>
<gene>
    <name evidence="1" type="ORF">Adu01nite_07740</name>
</gene>